<evidence type="ECO:0000313" key="2">
    <source>
        <dbReference type="Proteomes" id="UP000253606"/>
    </source>
</evidence>
<dbReference type="KEGG" id="abas:ACPOL_3303"/>
<dbReference type="Proteomes" id="UP000253606">
    <property type="component" value="Chromosome"/>
</dbReference>
<accession>A0A2Z5G1B4</accession>
<keyword evidence="2" id="KW-1185">Reference proteome</keyword>
<dbReference type="AlphaFoldDB" id="A0A2Z5G1B4"/>
<gene>
    <name evidence="1" type="ORF">ACPOL_3303</name>
</gene>
<name>A0A2Z5G1B4_9BACT</name>
<reference evidence="1 2" key="1">
    <citation type="journal article" date="2018" name="Front. Microbiol.">
        <title>Hydrolytic Capabilities as a Key to Environmental Success: Chitinolytic and Cellulolytic Acidobacteria From Acidic Sub-arctic Soils and Boreal Peatlands.</title>
        <authorList>
            <person name="Belova S.E."/>
            <person name="Ravin N.V."/>
            <person name="Pankratov T.A."/>
            <person name="Rakitin A.L."/>
            <person name="Ivanova A.A."/>
            <person name="Beletsky A.V."/>
            <person name="Mardanov A.V."/>
            <person name="Sinninghe Damste J.S."/>
            <person name="Dedysh S.N."/>
        </authorList>
    </citation>
    <scope>NUCLEOTIDE SEQUENCE [LARGE SCALE GENOMIC DNA]</scope>
    <source>
        <strain evidence="1 2">SBC82</strain>
    </source>
</reference>
<sequence>MARGQVLLKVKRSARRELTVNEGARFIVTQMFVVLNHTDPPSCCRRSS</sequence>
<proteinExistence type="predicted"/>
<evidence type="ECO:0000313" key="1">
    <source>
        <dbReference type="EMBL" id="AXC12594.1"/>
    </source>
</evidence>
<dbReference type="EMBL" id="CP030840">
    <property type="protein sequence ID" value="AXC12594.1"/>
    <property type="molecule type" value="Genomic_DNA"/>
</dbReference>
<protein>
    <submittedName>
        <fullName evidence="1">Uncharacterized protein</fullName>
    </submittedName>
</protein>
<organism evidence="1 2">
    <name type="scientific">Acidisarcina polymorpha</name>
    <dbReference type="NCBI Taxonomy" id="2211140"/>
    <lineage>
        <taxon>Bacteria</taxon>
        <taxon>Pseudomonadati</taxon>
        <taxon>Acidobacteriota</taxon>
        <taxon>Terriglobia</taxon>
        <taxon>Terriglobales</taxon>
        <taxon>Acidobacteriaceae</taxon>
        <taxon>Acidisarcina</taxon>
    </lineage>
</organism>